<sequence length="536" mass="60341">MARSGTRAVPFPPPPTAPRGPPSMANPPDAPSTRQGMLHRFGKRLGDALLARNPPPHHGQARLDRFLAFRNAVAQVAAHTEQEQVLLDALCTLALQSTTATLAWVCRPDAQGNFSTLAEAGRVDYLDEFAHPRTGLPIDQGPLNRVWREQTPLFNAPFPEGPLRRAWEERARKFSFRSIAVLPIPRDGKPWALFALYDPAARAFPSDCQIVLQSILRLVTETLEDWCDILQEREQARQQSILGAALKASDEGVILTDAERQVLYTNPSFSMLTGYLPAEITRLGMRVLQGPLTDPEALREIDAALHAQTFYNGTLLNYRRDGRTFWNHLSLIPIHSPEGALTHYVGMMRDVTEERLALHQLEYDAYHDRLTGIGNRRSLEDQVEVSLLRAQRQQSRLAVCMIDLDHFKPVNDLYGHDAGDHVLRVISRRLQEKLRRTDYVARIGGDEFVLLIEGYNTRQELEIILAKIEGAVTGPIYLKTGERVGVHLSMGVSLYHPPYRPDFTTLLQTADQALYQSKAQKGQREHYWIIVDGEPA</sequence>
<dbReference type="GO" id="GO:0003824">
    <property type="term" value="F:catalytic activity"/>
    <property type="evidence" value="ECO:0007669"/>
    <property type="project" value="UniProtKB-ARBA"/>
</dbReference>
<dbReference type="SMART" id="SM00091">
    <property type="entry name" value="PAS"/>
    <property type="match status" value="1"/>
</dbReference>
<dbReference type="Gene3D" id="3.30.450.40">
    <property type="match status" value="1"/>
</dbReference>
<evidence type="ECO:0000259" key="3">
    <source>
        <dbReference type="PROSITE" id="PS50113"/>
    </source>
</evidence>
<feature type="domain" description="PAC" evidence="3">
    <location>
        <begin position="309"/>
        <end position="363"/>
    </location>
</feature>
<dbReference type="NCBIfam" id="TIGR00254">
    <property type="entry name" value="GGDEF"/>
    <property type="match status" value="1"/>
</dbReference>
<dbReference type="Gene3D" id="3.30.70.270">
    <property type="match status" value="1"/>
</dbReference>
<dbReference type="NCBIfam" id="TIGR00229">
    <property type="entry name" value="sensory_box"/>
    <property type="match status" value="1"/>
</dbReference>
<dbReference type="SMART" id="SM00086">
    <property type="entry name" value="PAC"/>
    <property type="match status" value="1"/>
</dbReference>
<dbReference type="InterPro" id="IPR001610">
    <property type="entry name" value="PAC"/>
</dbReference>
<dbReference type="Pfam" id="PF00990">
    <property type="entry name" value="GGDEF"/>
    <property type="match status" value="1"/>
</dbReference>
<dbReference type="InterPro" id="IPR052163">
    <property type="entry name" value="DGC-Regulatory_Protein"/>
</dbReference>
<dbReference type="InterPro" id="IPR035965">
    <property type="entry name" value="PAS-like_dom_sf"/>
</dbReference>
<dbReference type="PANTHER" id="PTHR46663:SF3">
    <property type="entry name" value="SLL0267 PROTEIN"/>
    <property type="match status" value="1"/>
</dbReference>
<dbReference type="InterPro" id="IPR000160">
    <property type="entry name" value="GGDEF_dom"/>
</dbReference>
<dbReference type="PANTHER" id="PTHR46663">
    <property type="entry name" value="DIGUANYLATE CYCLASE DGCT-RELATED"/>
    <property type="match status" value="1"/>
</dbReference>
<dbReference type="EMBL" id="WNJL01000022">
    <property type="protein sequence ID" value="NDU41949.1"/>
    <property type="molecule type" value="Genomic_DNA"/>
</dbReference>
<dbReference type="InterPro" id="IPR000700">
    <property type="entry name" value="PAS-assoc_C"/>
</dbReference>
<dbReference type="SUPFAM" id="SSF55073">
    <property type="entry name" value="Nucleotide cyclase"/>
    <property type="match status" value="1"/>
</dbReference>
<dbReference type="Pfam" id="PF13185">
    <property type="entry name" value="GAF_2"/>
    <property type="match status" value="1"/>
</dbReference>
<feature type="region of interest" description="Disordered" evidence="1">
    <location>
        <begin position="1"/>
        <end position="36"/>
    </location>
</feature>
<dbReference type="InterPro" id="IPR003018">
    <property type="entry name" value="GAF"/>
</dbReference>
<evidence type="ECO:0000313" key="5">
    <source>
        <dbReference type="EMBL" id="NDU41949.1"/>
    </source>
</evidence>
<evidence type="ECO:0000259" key="4">
    <source>
        <dbReference type="PROSITE" id="PS50887"/>
    </source>
</evidence>
<dbReference type="CDD" id="cd01949">
    <property type="entry name" value="GGDEF"/>
    <property type="match status" value="1"/>
</dbReference>
<reference evidence="5" key="1">
    <citation type="submission" date="2019-11" db="EMBL/GenBank/DDBJ databases">
        <title>Acidithiobacillus ferrianus sp. nov.: a facultatively anaerobic and extremely acidophilic chemolithoautotroph.</title>
        <authorList>
            <person name="Norris P.R."/>
            <person name="Falagan C."/>
            <person name="Moya-Beltran A."/>
            <person name="Castro M."/>
            <person name="Quatrini R."/>
            <person name="Johnson D.B."/>
        </authorList>
    </citation>
    <scope>NUCLEOTIDE SEQUENCE [LARGE SCALE GENOMIC DNA]</scope>
    <source>
        <strain evidence="5">MG</strain>
    </source>
</reference>
<dbReference type="InterPro" id="IPR029787">
    <property type="entry name" value="Nucleotide_cyclase"/>
</dbReference>
<dbReference type="PROSITE" id="PS50112">
    <property type="entry name" value="PAS"/>
    <property type="match status" value="1"/>
</dbReference>
<dbReference type="SUPFAM" id="SSF55781">
    <property type="entry name" value="GAF domain-like"/>
    <property type="match status" value="1"/>
</dbReference>
<comment type="caution">
    <text evidence="5">The sequence shown here is derived from an EMBL/GenBank/DDBJ whole genome shotgun (WGS) entry which is preliminary data.</text>
</comment>
<dbReference type="CDD" id="cd00130">
    <property type="entry name" value="PAS"/>
    <property type="match status" value="1"/>
</dbReference>
<evidence type="ECO:0000259" key="2">
    <source>
        <dbReference type="PROSITE" id="PS50112"/>
    </source>
</evidence>
<dbReference type="Gene3D" id="3.30.450.20">
    <property type="entry name" value="PAS domain"/>
    <property type="match status" value="1"/>
</dbReference>
<name>A0A845U713_9PROT</name>
<dbReference type="SMART" id="SM00267">
    <property type="entry name" value="GGDEF"/>
    <property type="match status" value="1"/>
</dbReference>
<dbReference type="InterPro" id="IPR000014">
    <property type="entry name" value="PAS"/>
</dbReference>
<dbReference type="FunFam" id="3.30.70.270:FF:000001">
    <property type="entry name" value="Diguanylate cyclase domain protein"/>
    <property type="match status" value="1"/>
</dbReference>
<dbReference type="InterPro" id="IPR029016">
    <property type="entry name" value="GAF-like_dom_sf"/>
</dbReference>
<accession>A0A845U713</accession>
<gene>
    <name evidence="5" type="ORF">GL267_04600</name>
</gene>
<dbReference type="SUPFAM" id="SSF55785">
    <property type="entry name" value="PYP-like sensor domain (PAS domain)"/>
    <property type="match status" value="1"/>
</dbReference>
<feature type="domain" description="GGDEF" evidence="4">
    <location>
        <begin position="395"/>
        <end position="531"/>
    </location>
</feature>
<feature type="domain" description="PAS" evidence="2">
    <location>
        <begin position="238"/>
        <end position="280"/>
    </location>
</feature>
<dbReference type="AlphaFoldDB" id="A0A845U713"/>
<protein>
    <submittedName>
        <fullName evidence="5">Diguanylate cyclase</fullName>
    </submittedName>
</protein>
<organism evidence="5">
    <name type="scientific">Acidithiobacillus ferrianus</name>
    <dbReference type="NCBI Taxonomy" id="2678518"/>
    <lineage>
        <taxon>Bacteria</taxon>
        <taxon>Pseudomonadati</taxon>
        <taxon>Pseudomonadota</taxon>
        <taxon>Acidithiobacillia</taxon>
        <taxon>Acidithiobacillales</taxon>
        <taxon>Acidithiobacillaceae</taxon>
        <taxon>Acidithiobacillus</taxon>
    </lineage>
</organism>
<dbReference type="Pfam" id="PF13426">
    <property type="entry name" value="PAS_9"/>
    <property type="match status" value="1"/>
</dbReference>
<dbReference type="PROSITE" id="PS50887">
    <property type="entry name" value="GGDEF"/>
    <property type="match status" value="1"/>
</dbReference>
<dbReference type="PROSITE" id="PS50113">
    <property type="entry name" value="PAC"/>
    <property type="match status" value="1"/>
</dbReference>
<evidence type="ECO:0000256" key="1">
    <source>
        <dbReference type="SAM" id="MobiDB-lite"/>
    </source>
</evidence>
<feature type="compositionally biased region" description="Pro residues" evidence="1">
    <location>
        <begin position="10"/>
        <end position="30"/>
    </location>
</feature>
<dbReference type="InterPro" id="IPR043128">
    <property type="entry name" value="Rev_trsase/Diguanyl_cyclase"/>
</dbReference>
<proteinExistence type="predicted"/>